<organism evidence="1 2">
    <name type="scientific">Jimgerdemannia flammicorona</name>
    <dbReference type="NCBI Taxonomy" id="994334"/>
    <lineage>
        <taxon>Eukaryota</taxon>
        <taxon>Fungi</taxon>
        <taxon>Fungi incertae sedis</taxon>
        <taxon>Mucoromycota</taxon>
        <taxon>Mucoromycotina</taxon>
        <taxon>Endogonomycetes</taxon>
        <taxon>Endogonales</taxon>
        <taxon>Endogonaceae</taxon>
        <taxon>Jimgerdemannia</taxon>
    </lineage>
</organism>
<name>A0A432ZXS6_9FUNG</name>
<gene>
    <name evidence="1" type="ORF">BC936DRAFT_144520</name>
</gene>
<dbReference type="Proteomes" id="UP000268093">
    <property type="component" value="Unassembled WGS sequence"/>
</dbReference>
<feature type="non-terminal residue" evidence="1">
    <location>
        <position position="36"/>
    </location>
</feature>
<protein>
    <submittedName>
        <fullName evidence="1">Uncharacterized protein</fullName>
    </submittedName>
</protein>
<reference evidence="1 2" key="1">
    <citation type="journal article" date="2018" name="New Phytol.">
        <title>Phylogenomics of Endogonaceae and evolution of mycorrhizas within Mucoromycota.</title>
        <authorList>
            <person name="Chang Y."/>
            <person name="Desiro A."/>
            <person name="Na H."/>
            <person name="Sandor L."/>
            <person name="Lipzen A."/>
            <person name="Clum A."/>
            <person name="Barry K."/>
            <person name="Grigoriev I.V."/>
            <person name="Martin F.M."/>
            <person name="Stajich J.E."/>
            <person name="Smith M.E."/>
            <person name="Bonito G."/>
            <person name="Spatafora J.W."/>
        </authorList>
    </citation>
    <scope>NUCLEOTIDE SEQUENCE [LARGE SCALE GENOMIC DNA]</scope>
    <source>
        <strain evidence="1 2">GMNB39</strain>
    </source>
</reference>
<dbReference type="AlphaFoldDB" id="A0A432ZXS6"/>
<evidence type="ECO:0000313" key="1">
    <source>
        <dbReference type="EMBL" id="RUO95311.1"/>
    </source>
</evidence>
<keyword evidence="2" id="KW-1185">Reference proteome</keyword>
<dbReference type="EMBL" id="RBNI01033185">
    <property type="protein sequence ID" value="RUO95311.1"/>
    <property type="molecule type" value="Genomic_DNA"/>
</dbReference>
<accession>A0A432ZXS6</accession>
<comment type="caution">
    <text evidence="1">The sequence shown here is derived from an EMBL/GenBank/DDBJ whole genome shotgun (WGS) entry which is preliminary data.</text>
</comment>
<proteinExistence type="predicted"/>
<sequence>MSIKLSEFPLRPEHGKIGRKIRIRTNFFEVSQLPGR</sequence>
<evidence type="ECO:0000313" key="2">
    <source>
        <dbReference type="Proteomes" id="UP000268093"/>
    </source>
</evidence>